<dbReference type="Proteomes" id="UP000027946">
    <property type="component" value="Unassembled WGS sequence"/>
</dbReference>
<sequence>MERAFVKKLNFSGKNKKKFKDVESITLDVENGVAEDIHEADTKFQVALFQGESDDFRGSAYEKYGVRGFCTEKFVENINTWGIEYEKLQTGDLMEIGDACIEITKLGKNCHEKCPLRKHAIACPMATKCAFAKVVSGGGVKKGSSIKMLKKQI</sequence>
<evidence type="ECO:0008006" key="3">
    <source>
        <dbReference type="Google" id="ProtNLM"/>
    </source>
</evidence>
<name>A0A069RCT7_PEPLI</name>
<dbReference type="RefSeq" id="WP_052636176.1">
    <property type="nucleotide sequence ID" value="NZ_JJMM01000013.1"/>
</dbReference>
<organism evidence="1 2">
    <name type="scientific">Peptoclostridium litorale DSM 5388</name>
    <dbReference type="NCBI Taxonomy" id="1121324"/>
    <lineage>
        <taxon>Bacteria</taxon>
        <taxon>Bacillati</taxon>
        <taxon>Bacillota</taxon>
        <taxon>Clostridia</taxon>
        <taxon>Peptostreptococcales</taxon>
        <taxon>Peptoclostridiaceae</taxon>
        <taxon>Peptoclostridium</taxon>
    </lineage>
</organism>
<dbReference type="eggNOG" id="COG2258">
    <property type="taxonomic scope" value="Bacteria"/>
</dbReference>
<proteinExistence type="predicted"/>
<evidence type="ECO:0000313" key="1">
    <source>
        <dbReference type="EMBL" id="KDR94874.1"/>
    </source>
</evidence>
<dbReference type="AlphaFoldDB" id="A0A069RCT7"/>
<dbReference type="InterPro" id="IPR011037">
    <property type="entry name" value="Pyrv_Knase-like_insert_dom_sf"/>
</dbReference>
<gene>
    <name evidence="1" type="ORF">CLIT_13c01960</name>
</gene>
<evidence type="ECO:0000313" key="2">
    <source>
        <dbReference type="Proteomes" id="UP000027946"/>
    </source>
</evidence>
<dbReference type="SUPFAM" id="SSF50800">
    <property type="entry name" value="PK beta-barrel domain-like"/>
    <property type="match status" value="1"/>
</dbReference>
<comment type="caution">
    <text evidence="1">The sequence shown here is derived from an EMBL/GenBank/DDBJ whole genome shotgun (WGS) entry which is preliminary data.</text>
</comment>
<dbReference type="Gene3D" id="2.40.33.20">
    <property type="entry name" value="PK beta-barrel domain-like"/>
    <property type="match status" value="1"/>
</dbReference>
<accession>A0A069RCT7</accession>
<dbReference type="EMBL" id="JJMM01000013">
    <property type="protein sequence ID" value="KDR94874.1"/>
    <property type="molecule type" value="Genomic_DNA"/>
</dbReference>
<protein>
    <recommendedName>
        <fullName evidence="3">MOSC domain-containing protein</fullName>
    </recommendedName>
</protein>
<dbReference type="STRING" id="1121324.CLIT_13c01960"/>
<keyword evidence="2" id="KW-1185">Reference proteome</keyword>
<reference evidence="1 2" key="1">
    <citation type="submission" date="2014-03" db="EMBL/GenBank/DDBJ databases">
        <title>Genome sequence of Clostridium litorale W6, DSM 5388.</title>
        <authorList>
            <person name="Poehlein A."/>
            <person name="Jagirdar A."/>
            <person name="Khonsari B."/>
            <person name="Chibani C.M."/>
            <person name="Gutierrez Gutierrez D.A."/>
            <person name="Davydova E."/>
            <person name="Alghaithi H.S."/>
            <person name="Nair K.P."/>
            <person name="Dhamotharan K."/>
            <person name="Chandran L."/>
            <person name="G W."/>
            <person name="Daniel R."/>
        </authorList>
    </citation>
    <scope>NUCLEOTIDE SEQUENCE [LARGE SCALE GENOMIC DNA]</scope>
    <source>
        <strain evidence="1 2">W6</strain>
    </source>
</reference>